<keyword evidence="2" id="KW-1185">Reference proteome</keyword>
<reference evidence="1 2" key="1">
    <citation type="submission" date="2018-11" db="EMBL/GenBank/DDBJ databases">
        <authorList>
            <consortium name="Pathogen Informatics"/>
        </authorList>
    </citation>
    <scope>NUCLEOTIDE SEQUENCE [LARGE SCALE GENOMIC DNA]</scope>
    <source>
        <strain>Denwood</strain>
        <strain evidence="2">Zambia</strain>
    </source>
</reference>
<gene>
    <name evidence="1" type="ORF">SMTD_LOCUS9049</name>
</gene>
<dbReference type="AlphaFoldDB" id="A0A3P8HP04"/>
<accession>A0A3P8HP04</accession>
<dbReference type="EMBL" id="UZAL01029388">
    <property type="protein sequence ID" value="VDP47853.1"/>
    <property type="molecule type" value="Genomic_DNA"/>
</dbReference>
<sequence length="200" mass="22285">MKRKSDSYRKSDCLLTSFDPETITPFKPPKKSTGFERIKINSTSDFHNLTPLASYNGGDQHIRPRSMFIPSSGSEIQSSQICLKTKDVNKNLTDHHENNLISSKQSSESIPSIVFIPCKASVDTNSNDTTNTSNNDNDISLKVSNQTTHINTETKTHISVSMMKKPVLIGVEENSNKYPQSPSPQTVAFRQKFGETSRVC</sequence>
<name>A0A3P8HP04_9TREM</name>
<proteinExistence type="predicted"/>
<dbReference type="Proteomes" id="UP000269396">
    <property type="component" value="Unassembled WGS sequence"/>
</dbReference>
<organism evidence="1 2">
    <name type="scientific">Schistosoma mattheei</name>
    <dbReference type="NCBI Taxonomy" id="31246"/>
    <lineage>
        <taxon>Eukaryota</taxon>
        <taxon>Metazoa</taxon>
        <taxon>Spiralia</taxon>
        <taxon>Lophotrochozoa</taxon>
        <taxon>Platyhelminthes</taxon>
        <taxon>Trematoda</taxon>
        <taxon>Digenea</taxon>
        <taxon>Strigeidida</taxon>
        <taxon>Schistosomatoidea</taxon>
        <taxon>Schistosomatidae</taxon>
        <taxon>Schistosoma</taxon>
    </lineage>
</organism>
<evidence type="ECO:0000313" key="2">
    <source>
        <dbReference type="Proteomes" id="UP000269396"/>
    </source>
</evidence>
<evidence type="ECO:0000313" key="1">
    <source>
        <dbReference type="EMBL" id="VDP47853.1"/>
    </source>
</evidence>
<protein>
    <submittedName>
        <fullName evidence="1">Uncharacterized protein</fullName>
    </submittedName>
</protein>